<reference evidence="1" key="1">
    <citation type="journal article" date="2023" name="Mol. Phylogenet. Evol.">
        <title>Genome-scale phylogeny and comparative genomics of the fungal order Sordariales.</title>
        <authorList>
            <person name="Hensen N."/>
            <person name="Bonometti L."/>
            <person name="Westerberg I."/>
            <person name="Brannstrom I.O."/>
            <person name="Guillou S."/>
            <person name="Cros-Aarteil S."/>
            <person name="Calhoun S."/>
            <person name="Haridas S."/>
            <person name="Kuo A."/>
            <person name="Mondo S."/>
            <person name="Pangilinan J."/>
            <person name="Riley R."/>
            <person name="LaButti K."/>
            <person name="Andreopoulos B."/>
            <person name="Lipzen A."/>
            <person name="Chen C."/>
            <person name="Yan M."/>
            <person name="Daum C."/>
            <person name="Ng V."/>
            <person name="Clum A."/>
            <person name="Steindorff A."/>
            <person name="Ohm R.A."/>
            <person name="Martin F."/>
            <person name="Silar P."/>
            <person name="Natvig D.O."/>
            <person name="Lalanne C."/>
            <person name="Gautier V."/>
            <person name="Ament-Velasquez S.L."/>
            <person name="Kruys A."/>
            <person name="Hutchinson M.I."/>
            <person name="Powell A.J."/>
            <person name="Barry K."/>
            <person name="Miller A.N."/>
            <person name="Grigoriev I.V."/>
            <person name="Debuchy R."/>
            <person name="Gladieux P."/>
            <person name="Hiltunen Thoren M."/>
            <person name="Johannesson H."/>
        </authorList>
    </citation>
    <scope>NUCLEOTIDE SEQUENCE</scope>
    <source>
        <strain evidence="1">PSN309</strain>
    </source>
</reference>
<comment type="caution">
    <text evidence="1">The sequence shown here is derived from an EMBL/GenBank/DDBJ whole genome shotgun (WGS) entry which is preliminary data.</text>
</comment>
<reference evidence="1" key="2">
    <citation type="submission" date="2023-05" db="EMBL/GenBank/DDBJ databases">
        <authorList>
            <consortium name="Lawrence Berkeley National Laboratory"/>
            <person name="Steindorff A."/>
            <person name="Hensen N."/>
            <person name="Bonometti L."/>
            <person name="Westerberg I."/>
            <person name="Brannstrom I.O."/>
            <person name="Guillou S."/>
            <person name="Cros-Aarteil S."/>
            <person name="Calhoun S."/>
            <person name="Haridas S."/>
            <person name="Kuo A."/>
            <person name="Mondo S."/>
            <person name="Pangilinan J."/>
            <person name="Riley R."/>
            <person name="Labutti K."/>
            <person name="Andreopoulos B."/>
            <person name="Lipzen A."/>
            <person name="Chen C."/>
            <person name="Yanf M."/>
            <person name="Daum C."/>
            <person name="Ng V."/>
            <person name="Clum A."/>
            <person name="Ohm R."/>
            <person name="Martin F."/>
            <person name="Silar P."/>
            <person name="Natvig D."/>
            <person name="Lalanne C."/>
            <person name="Gautier V."/>
            <person name="Ament-Velasquez S.L."/>
            <person name="Kruys A."/>
            <person name="Hutchinson M.I."/>
            <person name="Powell A.J."/>
            <person name="Barry K."/>
            <person name="Miller A.N."/>
            <person name="Grigoriev I.V."/>
            <person name="Debuchy R."/>
            <person name="Gladieux P."/>
            <person name="Thoren M.H."/>
            <person name="Johannesson H."/>
        </authorList>
    </citation>
    <scope>NUCLEOTIDE SEQUENCE</scope>
    <source>
        <strain evidence="1">PSN309</strain>
    </source>
</reference>
<organism evidence="1 2">
    <name type="scientific">Podospora australis</name>
    <dbReference type="NCBI Taxonomy" id="1536484"/>
    <lineage>
        <taxon>Eukaryota</taxon>
        <taxon>Fungi</taxon>
        <taxon>Dikarya</taxon>
        <taxon>Ascomycota</taxon>
        <taxon>Pezizomycotina</taxon>
        <taxon>Sordariomycetes</taxon>
        <taxon>Sordariomycetidae</taxon>
        <taxon>Sordariales</taxon>
        <taxon>Podosporaceae</taxon>
        <taxon>Podospora</taxon>
    </lineage>
</organism>
<accession>A0AAN7AEB4</accession>
<proteinExistence type="predicted"/>
<name>A0AAN7AEB4_9PEZI</name>
<keyword evidence="2" id="KW-1185">Reference proteome</keyword>
<dbReference type="Proteomes" id="UP001302126">
    <property type="component" value="Unassembled WGS sequence"/>
</dbReference>
<dbReference type="AlphaFoldDB" id="A0AAN7AEB4"/>
<gene>
    <name evidence="1" type="ORF">QBC35DRAFT_478721</name>
</gene>
<dbReference type="EMBL" id="MU864606">
    <property type="protein sequence ID" value="KAK4182830.1"/>
    <property type="molecule type" value="Genomic_DNA"/>
</dbReference>
<evidence type="ECO:0000313" key="2">
    <source>
        <dbReference type="Proteomes" id="UP001302126"/>
    </source>
</evidence>
<protein>
    <submittedName>
        <fullName evidence="1">Uncharacterized protein</fullName>
    </submittedName>
</protein>
<sequence>MYHEERGIDEFTQKDRLHQPQTVHIRLADESTSAMPPCLVDDHHSPGSYSKPQSTIKVARATRSSIIIIGYICLSQKVGVVRESISAARVQPQSVELCHLEPHHRQTFWSTRAITGLGESLTTSTSQPQPMTLSSNFIIGWVLYIKRTLFHKSLVFGLTPFLSLCQVRVSIEQPQSSERTRRGRNIAVEVCHRPGVRRLGSVVQFHHRLLRSRNACCDVVSLVVSMITDQPQSQLDNDQSDDTKAWTSSLTVSVAKVAAHLWTTEFHRRRSEGEACRGKRAGGTEITRAVVHSPDFVWRKEEESGRFGGAVGFR</sequence>
<evidence type="ECO:0000313" key="1">
    <source>
        <dbReference type="EMBL" id="KAK4182830.1"/>
    </source>
</evidence>